<dbReference type="SUPFAM" id="SSF52374">
    <property type="entry name" value="Nucleotidylyl transferase"/>
    <property type="match status" value="1"/>
</dbReference>
<dbReference type="AlphaFoldDB" id="A0A0R1F2R6"/>
<dbReference type="UniPathway" id="UPA00277">
    <property type="reaction ID" value="UER00407"/>
</dbReference>
<evidence type="ECO:0000256" key="8">
    <source>
        <dbReference type="ARBA" id="ARBA00022827"/>
    </source>
</evidence>
<dbReference type="PANTHER" id="PTHR22749">
    <property type="entry name" value="RIBOFLAVIN KINASE/FMN ADENYLYLTRANSFERASE"/>
    <property type="match status" value="1"/>
</dbReference>
<evidence type="ECO:0000256" key="9">
    <source>
        <dbReference type="ARBA" id="ARBA00022840"/>
    </source>
</evidence>
<dbReference type="EC" id="2.7.1.26" evidence="11"/>
<evidence type="ECO:0000256" key="3">
    <source>
        <dbReference type="ARBA" id="ARBA00022630"/>
    </source>
</evidence>
<dbReference type="EC" id="2.7.7.2" evidence="11"/>
<dbReference type="EMBL" id="AZCN01000036">
    <property type="protein sequence ID" value="KRK16141.1"/>
    <property type="molecule type" value="Genomic_DNA"/>
</dbReference>
<comment type="pathway">
    <text evidence="2 11">Cofactor biosynthesis; FMN biosynthesis; FMN from riboflavin (ATP route): step 1/1.</text>
</comment>
<dbReference type="GO" id="GO:0005524">
    <property type="term" value="F:ATP binding"/>
    <property type="evidence" value="ECO:0007669"/>
    <property type="project" value="UniProtKB-UniRule"/>
</dbReference>
<dbReference type="RefSeq" id="WP_003679815.1">
    <property type="nucleotide sequence ID" value="NZ_AZCN01000036.1"/>
</dbReference>
<dbReference type="InterPro" id="IPR015864">
    <property type="entry name" value="FAD_synthase"/>
</dbReference>
<comment type="similarity">
    <text evidence="11">Belongs to the ribF family.</text>
</comment>
<dbReference type="PATRIC" id="fig|913848.6.peg.1401"/>
<comment type="caution">
    <text evidence="13">The sequence shown here is derived from an EMBL/GenBank/DDBJ whole genome shotgun (WGS) entry which is preliminary data.</text>
</comment>
<comment type="catalytic activity">
    <reaction evidence="11">
        <text>riboflavin + ATP = FMN + ADP + H(+)</text>
        <dbReference type="Rhea" id="RHEA:14357"/>
        <dbReference type="ChEBI" id="CHEBI:15378"/>
        <dbReference type="ChEBI" id="CHEBI:30616"/>
        <dbReference type="ChEBI" id="CHEBI:57986"/>
        <dbReference type="ChEBI" id="CHEBI:58210"/>
        <dbReference type="ChEBI" id="CHEBI:456216"/>
        <dbReference type="EC" id="2.7.1.26"/>
    </reaction>
</comment>
<keyword evidence="4 11" id="KW-0288">FMN</keyword>
<dbReference type="PANTHER" id="PTHR22749:SF6">
    <property type="entry name" value="RIBOFLAVIN KINASE"/>
    <property type="match status" value="1"/>
</dbReference>
<accession>A0A0R1F2R6</accession>
<dbReference type="UniPathway" id="UPA00276">
    <property type="reaction ID" value="UER00406"/>
</dbReference>
<feature type="domain" description="FAD synthetase" evidence="12">
    <location>
        <begin position="17"/>
        <end position="169"/>
    </location>
</feature>
<evidence type="ECO:0000313" key="14">
    <source>
        <dbReference type="Proteomes" id="UP000051181"/>
    </source>
</evidence>
<protein>
    <recommendedName>
        <fullName evidence="11">Riboflavin biosynthesis protein</fullName>
    </recommendedName>
    <domain>
        <recommendedName>
            <fullName evidence="11">Riboflavin kinase</fullName>
            <ecNumber evidence="11">2.7.1.26</ecNumber>
        </recommendedName>
        <alternativeName>
            <fullName evidence="11">Flavokinase</fullName>
        </alternativeName>
    </domain>
    <domain>
        <recommendedName>
            <fullName evidence="11">FMN adenylyltransferase</fullName>
            <ecNumber evidence="11">2.7.7.2</ecNumber>
        </recommendedName>
        <alternativeName>
            <fullName evidence="11">FAD pyrophosphorylase</fullName>
        </alternativeName>
        <alternativeName>
            <fullName evidence="11">FAD synthase</fullName>
        </alternativeName>
    </domain>
</protein>
<dbReference type="GO" id="GO:0006747">
    <property type="term" value="P:FAD biosynthetic process"/>
    <property type="evidence" value="ECO:0007669"/>
    <property type="project" value="UniProtKB-UniRule"/>
</dbReference>
<comment type="pathway">
    <text evidence="1 11">Cofactor biosynthesis; FAD biosynthesis; FAD from FMN: step 1/1.</text>
</comment>
<dbReference type="CDD" id="cd02064">
    <property type="entry name" value="FAD_synthetase_N"/>
    <property type="match status" value="1"/>
</dbReference>
<evidence type="ECO:0000256" key="1">
    <source>
        <dbReference type="ARBA" id="ARBA00004726"/>
    </source>
</evidence>
<dbReference type="InterPro" id="IPR014729">
    <property type="entry name" value="Rossmann-like_a/b/a_fold"/>
</dbReference>
<sequence length="287" mass="32028">MQIVHIHHPYIPEKLTTTPCVLTLGFFDGVHRGHQAVIKRGYTAAKQQHLPLAVMTFNQHPRLVFRKLAYPETTYLSTLSQKEQLLEQLGVAILYVIDFTSAFASLTPATFVEQYIVGLNAQTVVAGFDYTFGNQPAHVIDLATYAHNRFQTLIVSRETDAALKISSSRIRTLFEHGDLQQANQLLGYVYTTTATVLPGSHVASELQVDPASRLPIAGQYNARLKFAGQWYRATITVPRIHTDQRIQLTSSEVPQPIFGETVILAWLNNLDQAEQLPVSSLGAYPTR</sequence>
<organism evidence="13 14">
    <name type="scientific">Loigolactobacillus coryniformis subsp. coryniformis KCTC 3167 = DSM 20001</name>
    <dbReference type="NCBI Taxonomy" id="913848"/>
    <lineage>
        <taxon>Bacteria</taxon>
        <taxon>Bacillati</taxon>
        <taxon>Bacillota</taxon>
        <taxon>Bacilli</taxon>
        <taxon>Lactobacillales</taxon>
        <taxon>Lactobacillaceae</taxon>
        <taxon>Loigolactobacillus</taxon>
    </lineage>
</organism>
<keyword evidence="6 11" id="KW-0548">Nucleotidyltransferase</keyword>
<proteinExistence type="inferred from homology"/>
<keyword evidence="9 11" id="KW-0067">ATP-binding</keyword>
<keyword evidence="3 11" id="KW-0285">Flavoprotein</keyword>
<evidence type="ECO:0000256" key="7">
    <source>
        <dbReference type="ARBA" id="ARBA00022741"/>
    </source>
</evidence>
<evidence type="ECO:0000256" key="11">
    <source>
        <dbReference type="PIRNR" id="PIRNR004491"/>
    </source>
</evidence>
<dbReference type="Proteomes" id="UP000051181">
    <property type="component" value="Unassembled WGS sequence"/>
</dbReference>
<reference evidence="13 14" key="1">
    <citation type="journal article" date="2015" name="Genome Announc.">
        <title>Expanding the biotechnology potential of lactobacilli through comparative genomics of 213 strains and associated genera.</title>
        <authorList>
            <person name="Sun Z."/>
            <person name="Harris H.M."/>
            <person name="McCann A."/>
            <person name="Guo C."/>
            <person name="Argimon S."/>
            <person name="Zhang W."/>
            <person name="Yang X."/>
            <person name="Jeffery I.B."/>
            <person name="Cooney J.C."/>
            <person name="Kagawa T.F."/>
            <person name="Liu W."/>
            <person name="Song Y."/>
            <person name="Salvetti E."/>
            <person name="Wrobel A."/>
            <person name="Rasinkangas P."/>
            <person name="Parkhill J."/>
            <person name="Rea M.C."/>
            <person name="O'Sullivan O."/>
            <person name="Ritari J."/>
            <person name="Douillard F.P."/>
            <person name="Paul Ross R."/>
            <person name="Yang R."/>
            <person name="Briner A.E."/>
            <person name="Felis G.E."/>
            <person name="de Vos W.M."/>
            <person name="Barrangou R."/>
            <person name="Klaenhammer T.R."/>
            <person name="Caufield P.W."/>
            <person name="Cui Y."/>
            <person name="Zhang H."/>
            <person name="O'Toole P.W."/>
        </authorList>
    </citation>
    <scope>NUCLEOTIDE SEQUENCE [LARGE SCALE GENOMIC DNA]</scope>
    <source>
        <strain evidence="13 14">DSM 20001</strain>
    </source>
</reference>
<name>A0A0R1F2R6_9LACO</name>
<dbReference type="Pfam" id="PF06574">
    <property type="entry name" value="FAD_syn"/>
    <property type="match status" value="1"/>
</dbReference>
<evidence type="ECO:0000313" key="13">
    <source>
        <dbReference type="EMBL" id="KRK16141.1"/>
    </source>
</evidence>
<dbReference type="InterPro" id="IPR002606">
    <property type="entry name" value="Riboflavin_kinase_bac"/>
</dbReference>
<dbReference type="FunFam" id="3.40.50.620:FF:000021">
    <property type="entry name" value="Riboflavin biosynthesis protein"/>
    <property type="match status" value="1"/>
</dbReference>
<gene>
    <name evidence="13" type="ORF">FD22_GL001363</name>
</gene>
<comment type="catalytic activity">
    <reaction evidence="10 11">
        <text>FMN + ATP + H(+) = FAD + diphosphate</text>
        <dbReference type="Rhea" id="RHEA:17237"/>
        <dbReference type="ChEBI" id="CHEBI:15378"/>
        <dbReference type="ChEBI" id="CHEBI:30616"/>
        <dbReference type="ChEBI" id="CHEBI:33019"/>
        <dbReference type="ChEBI" id="CHEBI:57692"/>
        <dbReference type="ChEBI" id="CHEBI:58210"/>
        <dbReference type="EC" id="2.7.7.2"/>
    </reaction>
</comment>
<dbReference type="InterPro" id="IPR023468">
    <property type="entry name" value="Riboflavin_kinase"/>
</dbReference>
<dbReference type="GO" id="GO:0009231">
    <property type="term" value="P:riboflavin biosynthetic process"/>
    <property type="evidence" value="ECO:0007669"/>
    <property type="project" value="InterPro"/>
</dbReference>
<keyword evidence="7 11" id="KW-0547">Nucleotide-binding</keyword>
<dbReference type="GO" id="GO:0009398">
    <property type="term" value="P:FMN biosynthetic process"/>
    <property type="evidence" value="ECO:0007669"/>
    <property type="project" value="UniProtKB-UniRule"/>
</dbReference>
<dbReference type="Gene3D" id="3.40.50.620">
    <property type="entry name" value="HUPs"/>
    <property type="match status" value="1"/>
</dbReference>
<dbReference type="GO" id="GO:0008531">
    <property type="term" value="F:riboflavin kinase activity"/>
    <property type="evidence" value="ECO:0007669"/>
    <property type="project" value="UniProtKB-UniRule"/>
</dbReference>
<evidence type="ECO:0000256" key="10">
    <source>
        <dbReference type="ARBA" id="ARBA00049494"/>
    </source>
</evidence>
<dbReference type="PIRSF" id="PIRSF004491">
    <property type="entry name" value="FAD_Synth"/>
    <property type="match status" value="1"/>
</dbReference>
<keyword evidence="8 11" id="KW-0274">FAD</keyword>
<evidence type="ECO:0000256" key="6">
    <source>
        <dbReference type="ARBA" id="ARBA00022695"/>
    </source>
</evidence>
<dbReference type="GeneID" id="65918230"/>
<evidence type="ECO:0000259" key="12">
    <source>
        <dbReference type="Pfam" id="PF06574"/>
    </source>
</evidence>
<dbReference type="GO" id="GO:0003919">
    <property type="term" value="F:FMN adenylyltransferase activity"/>
    <property type="evidence" value="ECO:0007669"/>
    <property type="project" value="UniProtKB-UniRule"/>
</dbReference>
<keyword evidence="11 13" id="KW-0418">Kinase</keyword>
<keyword evidence="5 11" id="KW-0808">Transferase</keyword>
<dbReference type="eggNOG" id="COG0196">
    <property type="taxonomic scope" value="Bacteria"/>
</dbReference>
<evidence type="ECO:0000256" key="4">
    <source>
        <dbReference type="ARBA" id="ARBA00022643"/>
    </source>
</evidence>
<evidence type="ECO:0000256" key="5">
    <source>
        <dbReference type="ARBA" id="ARBA00022679"/>
    </source>
</evidence>
<evidence type="ECO:0000256" key="2">
    <source>
        <dbReference type="ARBA" id="ARBA00005201"/>
    </source>
</evidence>